<keyword evidence="1" id="KW-1185">Reference proteome</keyword>
<dbReference type="AlphaFoldDB" id="A0A914WNT0"/>
<sequence>MTSLSSRRVVRHECNTHARTCVPASCIHRPFCLSRLLSGASGWAPLVVRPGQSATGSRRASAASLLSSLAAVLGATRPSLLLLVFNSRAAGSLLLLLRVANGL</sequence>
<dbReference type="Proteomes" id="UP000887566">
    <property type="component" value="Unplaced"/>
</dbReference>
<name>A0A914WNT0_9BILA</name>
<organism evidence="1 2">
    <name type="scientific">Plectus sambesii</name>
    <dbReference type="NCBI Taxonomy" id="2011161"/>
    <lineage>
        <taxon>Eukaryota</taxon>
        <taxon>Metazoa</taxon>
        <taxon>Ecdysozoa</taxon>
        <taxon>Nematoda</taxon>
        <taxon>Chromadorea</taxon>
        <taxon>Plectida</taxon>
        <taxon>Plectina</taxon>
        <taxon>Plectoidea</taxon>
        <taxon>Plectidae</taxon>
        <taxon>Plectus</taxon>
    </lineage>
</organism>
<protein>
    <submittedName>
        <fullName evidence="2">Uncharacterized protein</fullName>
    </submittedName>
</protein>
<proteinExistence type="predicted"/>
<reference evidence="2" key="1">
    <citation type="submission" date="2022-11" db="UniProtKB">
        <authorList>
            <consortium name="WormBaseParasite"/>
        </authorList>
    </citation>
    <scope>IDENTIFICATION</scope>
</reference>
<dbReference type="WBParaSite" id="PSAMB.scaffold4744size13664.g25078.t1">
    <property type="protein sequence ID" value="PSAMB.scaffold4744size13664.g25078.t1"/>
    <property type="gene ID" value="PSAMB.scaffold4744size13664.g25078"/>
</dbReference>
<accession>A0A914WNT0</accession>
<evidence type="ECO:0000313" key="2">
    <source>
        <dbReference type="WBParaSite" id="PSAMB.scaffold4744size13664.g25078.t1"/>
    </source>
</evidence>
<evidence type="ECO:0000313" key="1">
    <source>
        <dbReference type="Proteomes" id="UP000887566"/>
    </source>
</evidence>